<feature type="non-terminal residue" evidence="7">
    <location>
        <position position="1"/>
    </location>
</feature>
<proteinExistence type="predicted"/>
<evidence type="ECO:0000256" key="2">
    <source>
        <dbReference type="ARBA" id="ARBA00022656"/>
    </source>
</evidence>
<dbReference type="GO" id="GO:0090729">
    <property type="term" value="F:toxin activity"/>
    <property type="evidence" value="ECO:0007669"/>
    <property type="project" value="UniProtKB-KW"/>
</dbReference>
<evidence type="ECO:0000313" key="7">
    <source>
        <dbReference type="EMBL" id="TNH43823.1"/>
    </source>
</evidence>
<dbReference type="AlphaFoldDB" id="A0A5C4RIG6"/>
<dbReference type="Proteomes" id="UP000307592">
    <property type="component" value="Unassembled WGS sequence"/>
</dbReference>
<dbReference type="RefSeq" id="WP_176692847.1">
    <property type="nucleotide sequence ID" value="NZ_CAWOQH010000024.1"/>
</dbReference>
<evidence type="ECO:0000256" key="4">
    <source>
        <dbReference type="ARBA" id="ARBA00023026"/>
    </source>
</evidence>
<comment type="subcellular location">
    <subcellularLocation>
        <location evidence="1">Target cell</location>
        <location evidence="1">Target cell cytoplasm</location>
    </subcellularLocation>
</comment>
<evidence type="ECO:0000259" key="6">
    <source>
        <dbReference type="Pfam" id="PF04829"/>
    </source>
</evidence>
<dbReference type="GO" id="GO:0003824">
    <property type="term" value="F:catalytic activity"/>
    <property type="evidence" value="ECO:0007669"/>
    <property type="project" value="UniProtKB-ARBA"/>
</dbReference>
<organism evidence="7 8">
    <name type="scientific">Photorhabdus luminescens subsp. sonorensis</name>
    <dbReference type="NCBI Taxonomy" id="1173677"/>
    <lineage>
        <taxon>Bacteria</taxon>
        <taxon>Pseudomonadati</taxon>
        <taxon>Pseudomonadota</taxon>
        <taxon>Gammaproteobacteria</taxon>
        <taxon>Enterobacterales</taxon>
        <taxon>Morganellaceae</taxon>
        <taxon>Photorhabdus</taxon>
    </lineage>
</organism>
<feature type="compositionally biased region" description="Polar residues" evidence="5">
    <location>
        <begin position="338"/>
        <end position="359"/>
    </location>
</feature>
<gene>
    <name evidence="7" type="ORF">EP164_09785</name>
</gene>
<evidence type="ECO:0000256" key="1">
    <source>
        <dbReference type="ARBA" id="ARBA00004219"/>
    </source>
</evidence>
<feature type="domain" description="VENN motif-containing" evidence="6">
    <location>
        <begin position="812"/>
        <end position="862"/>
    </location>
</feature>
<dbReference type="InterPro" id="IPR025157">
    <property type="entry name" value="Hemagglutinin_rpt"/>
</dbReference>
<sequence length="1126" mass="116824">NAGQQLTAQAGNNLTLTTGTASSDLVEHSKQTSKGWLSKSSVETHDEVHDRQALSTTFSGDKVKIQAGKDLHISGSHVAGTQDVSLNAGQQLTVATAAESHGETHLRQEKKSGLMGTGGIGFTLGKASQKVATDSDSQLSKGSTVGSSQGNVTLNAGEQLRVHGSEVIAGKNLTLTGQQVTVTSAENRNHTTTKTEQKQSGLTVALSGAAGGAINTAVQTAHEAQQTADPRLKALQNTKAALSGVQATQAARLAEAQGSDEKGNNNLAGVSLSYGRQSARSEQQHRQTTQQGSHLTAGDNLTITAHGDDKGTSGPTGDIRVQGSQLQAGKDLKLNANRDITLSSSQNTEQTTGKNSSHGSALGVGLTAGPGGTGLNVSANVSRGNGRENGNGVSHNNTTLDAGQTVELNSGRDTTLKGAQVKGEQITAEVKRHLSLSSKQDSQRYDSRQQNASAGVSTTVGPQSNGTLNLNASRNKLHSNYDSVQEQTGLFAGKGGYQVNVGDHTQLDGAVIASQADKAKNTLNTGTLGFKDIQNKADFTVEQQSAGVSLGQPTAGQVLNNLAVNALTGTHNQGHDSSTTHAAVSDGTLIIRDKAHQTQDVANLSRDTDNAANVLSPIFDKEKEQQRLKQAQLIGELSAQMTEIAGTEGKIIATQAAKAKLDHISEQDKADAREQLVNRGNQHPTSADISKQIYDTAYTQALNDSGLGTGGKYQKALQAATAAIQGLAGNNLGQALAGGASPYLAGVIKELTTDPQTHQVDIATNTLAHAILGAVAAEVSGNNALSGAAGAASGELAAQVLIKQLYGDGAKVSELTEEQKQTISTLATLAAGLAGGIAGDSTGSAVTGAQAGKNSVDNNHLSVDQNRSRSEELVNCQGDSSCRTTVRDKYRQEYDQVQARIATCSGADQCVAVAKELRALQGDYSARMSEIQEKARMQGLDSLTPAEVREWADLRGAMSNIDASRNLVLHRAQVTGGSEETTQEIVKIMGQTGIAASAGVAGGIGKAGAKGVKGGAIPVPNPVTANNGLVYKSNPKHTLGGDGNRLSAGIEPQNSFNLFEKSIPTKDPKVRLAIDEKGNIHRFFNERKDGSGSFHWSGSTGDGKNALGHNELRKFNSEIKQLGGKK</sequence>
<reference evidence="7 8" key="1">
    <citation type="submission" date="2019-01" db="EMBL/GenBank/DDBJ databases">
        <title>Draft genome assembly of Photorhabdus luminescens subsp. sonorensis Caborca.</title>
        <authorList>
            <person name="Duong D.A."/>
            <person name="Espinosa-Artiles P."/>
            <person name="Orozco R.A."/>
            <person name="Molnar I."/>
            <person name="Stock P."/>
        </authorList>
    </citation>
    <scope>NUCLEOTIDE SEQUENCE [LARGE SCALE GENOMIC DNA]</scope>
    <source>
        <strain evidence="7 8">Caborca</strain>
    </source>
</reference>
<comment type="caution">
    <text evidence="7">The sequence shown here is derived from an EMBL/GenBank/DDBJ whole genome shotgun (WGS) entry which is preliminary data.</text>
</comment>
<evidence type="ECO:0000313" key="8">
    <source>
        <dbReference type="Proteomes" id="UP000307592"/>
    </source>
</evidence>
<evidence type="ECO:0000256" key="3">
    <source>
        <dbReference type="ARBA" id="ARBA00022913"/>
    </source>
</evidence>
<accession>A0A5C4RIG6</accession>
<dbReference type="EMBL" id="SBIJ01000012">
    <property type="protein sequence ID" value="TNH43823.1"/>
    <property type="molecule type" value="Genomic_DNA"/>
</dbReference>
<feature type="compositionally biased region" description="Polar residues" evidence="5">
    <location>
        <begin position="448"/>
        <end position="471"/>
    </location>
</feature>
<feature type="region of interest" description="Disordered" evidence="5">
    <location>
        <begin position="274"/>
        <end position="471"/>
    </location>
</feature>
<dbReference type="Pfam" id="PF04829">
    <property type="entry name" value="PT-VENN"/>
    <property type="match status" value="1"/>
</dbReference>
<protein>
    <submittedName>
        <fullName evidence="7">Adhesin</fullName>
    </submittedName>
</protein>
<dbReference type="InterPro" id="IPR006914">
    <property type="entry name" value="VENN_dom"/>
</dbReference>
<keyword evidence="2" id="KW-0800">Toxin</keyword>
<feature type="compositionally biased region" description="Polar residues" evidence="5">
    <location>
        <begin position="274"/>
        <end position="303"/>
    </location>
</feature>
<dbReference type="Pfam" id="PF13332">
    <property type="entry name" value="Fil_haemagg_2"/>
    <property type="match status" value="2"/>
</dbReference>
<feature type="compositionally biased region" description="Polar residues" evidence="5">
    <location>
        <begin position="391"/>
        <end position="413"/>
    </location>
</feature>
<name>A0A5C4RIG6_PHOLU</name>
<evidence type="ECO:0000256" key="5">
    <source>
        <dbReference type="SAM" id="MobiDB-lite"/>
    </source>
</evidence>
<keyword evidence="3" id="KW-1266">Target cell cytoplasm</keyword>
<keyword evidence="4" id="KW-0843">Virulence</keyword>